<feature type="coiled-coil region" evidence="1">
    <location>
        <begin position="214"/>
        <end position="241"/>
    </location>
</feature>
<dbReference type="InterPro" id="IPR011742">
    <property type="entry name" value="CRISPR-assoc_prot_TM1812"/>
</dbReference>
<organism evidence="2 3">
    <name type="scientific">Thermus arciformis</name>
    <dbReference type="NCBI Taxonomy" id="482827"/>
    <lineage>
        <taxon>Bacteria</taxon>
        <taxon>Thermotogati</taxon>
        <taxon>Deinococcota</taxon>
        <taxon>Deinococci</taxon>
        <taxon>Thermales</taxon>
        <taxon>Thermaceae</taxon>
        <taxon>Thermus</taxon>
    </lineage>
</organism>
<dbReference type="RefSeq" id="WP_093006961.1">
    <property type="nucleotide sequence ID" value="NZ_FNBC01000013.1"/>
</dbReference>
<evidence type="ECO:0000256" key="1">
    <source>
        <dbReference type="SAM" id="Coils"/>
    </source>
</evidence>
<dbReference type="STRING" id="482827.SAMN04488243_11360"/>
<reference evidence="3" key="1">
    <citation type="submission" date="2016-10" db="EMBL/GenBank/DDBJ databases">
        <authorList>
            <person name="Varghese N."/>
            <person name="Submissions S."/>
        </authorList>
    </citation>
    <scope>NUCLEOTIDE SEQUENCE [LARGE SCALE GENOMIC DNA]</scope>
    <source>
        <strain evidence="3">CGMCC 1.6992</strain>
    </source>
</reference>
<dbReference type="InterPro" id="IPR013383">
    <property type="entry name" value="CRISPR-assoc_prot_DxTHG_CS"/>
</dbReference>
<dbReference type="Proteomes" id="UP000199446">
    <property type="component" value="Unassembled WGS sequence"/>
</dbReference>
<dbReference type="NCBIfam" id="TIGR02549">
    <property type="entry name" value="CRISPR_DxTHG"/>
    <property type="match status" value="1"/>
</dbReference>
<keyword evidence="3" id="KW-1185">Reference proteome</keyword>
<evidence type="ECO:0000313" key="3">
    <source>
        <dbReference type="Proteomes" id="UP000199446"/>
    </source>
</evidence>
<keyword evidence="1" id="KW-0175">Coiled coil</keyword>
<dbReference type="CDD" id="cd09732">
    <property type="entry name" value="Csx1_III-U"/>
    <property type="match status" value="1"/>
</dbReference>
<evidence type="ECO:0000313" key="2">
    <source>
        <dbReference type="EMBL" id="SDE86163.1"/>
    </source>
</evidence>
<gene>
    <name evidence="2" type="ORF">SAMN04488243_11360</name>
</gene>
<dbReference type="OrthoDB" id="9777703at2"/>
<proteinExistence type="predicted"/>
<name>A0A1G7GDK4_9DEIN</name>
<sequence length="395" mass="44837">MDSQRLILSFLGTGNYQPAKYPLDGEEYETPYTQEAILRRYQEEGYALKVLMTKEAEAKHGASLRERVEYEPVPIPSGHTEEELWEIFNTIVDNVPEGAELIMDVSHGFRSQPILALAVLHFLQATKGVKVRRILYGFYDPGTREAAFFDLTPFLALMEWTQATRDLLEHGEGLHLRELLREIHRQSYQVDGPKAKKLSSVGEFLDRVEDTLDLLRVKETLESAKELLKHLEAAAQDVAQLPRSRPLGLLLDKIQERYHPLAAEDPFSPEGLRAQGEMMHLLLQTRRYTQAITLARELLVTLACLQKGWDPLEEREVAERWLTTKTKNKKSAAKDPQALSLVSLWEETANLRNDVAHAAMRENPARTGRLKEAIEKVCARTQALLEAHLSQGAEG</sequence>
<dbReference type="NCBIfam" id="TIGR02221">
    <property type="entry name" value="cas_TM1812"/>
    <property type="match status" value="1"/>
</dbReference>
<protein>
    <submittedName>
        <fullName evidence="2">CRISPR-associated protein, TM1812 family</fullName>
    </submittedName>
</protein>
<dbReference type="SUPFAM" id="SSF160980">
    <property type="entry name" value="SSO1389-like"/>
    <property type="match status" value="1"/>
</dbReference>
<dbReference type="AlphaFoldDB" id="A0A1G7GDK4"/>
<dbReference type="EMBL" id="FNBC01000013">
    <property type="protein sequence ID" value="SDE86163.1"/>
    <property type="molecule type" value="Genomic_DNA"/>
</dbReference>
<accession>A0A1G7GDK4</accession>